<keyword evidence="4" id="KW-0238">DNA-binding</keyword>
<dbReference type="EMBL" id="JBBPFD010000267">
    <property type="protein sequence ID" value="KAK7879460.1"/>
    <property type="molecule type" value="Genomic_DNA"/>
</dbReference>
<dbReference type="AlphaFoldDB" id="A0AAW0MGA3"/>
<keyword evidence="6" id="KW-0539">Nucleus</keyword>
<evidence type="ECO:0000256" key="2">
    <source>
        <dbReference type="ARBA" id="ARBA00005560"/>
    </source>
</evidence>
<dbReference type="FunFam" id="3.30.310.10:FF:000005">
    <property type="entry name" value="TATA box-binding protein-like 1"/>
    <property type="match status" value="1"/>
</dbReference>
<keyword evidence="9" id="KW-1185">Reference proteome</keyword>
<reference evidence="9" key="1">
    <citation type="submission" date="2024-04" db="EMBL/GenBank/DDBJ databases">
        <title>Salinicola lusitanus LLJ914,a marine bacterium isolated from the Okinawa Trough.</title>
        <authorList>
            <person name="Li J."/>
        </authorList>
    </citation>
    <scope>NUCLEOTIDE SEQUENCE [LARGE SCALE GENOMIC DNA]</scope>
</reference>
<dbReference type="SUPFAM" id="SSF55945">
    <property type="entry name" value="TATA-box binding protein-like"/>
    <property type="match status" value="2"/>
</dbReference>
<keyword evidence="5" id="KW-0804">Transcription</keyword>
<dbReference type="Pfam" id="PF00352">
    <property type="entry name" value="TBP"/>
    <property type="match status" value="2"/>
</dbReference>
<dbReference type="Gene3D" id="3.30.310.10">
    <property type="entry name" value="TATA-Binding Protein"/>
    <property type="match status" value="2"/>
</dbReference>
<evidence type="ECO:0000256" key="3">
    <source>
        <dbReference type="ARBA" id="ARBA00023015"/>
    </source>
</evidence>
<evidence type="ECO:0000256" key="6">
    <source>
        <dbReference type="ARBA" id="ARBA00023242"/>
    </source>
</evidence>
<accession>A0AAW0MGA3</accession>
<proteinExistence type="inferred from homology"/>
<feature type="region of interest" description="Disordered" evidence="7">
    <location>
        <begin position="24"/>
        <end position="51"/>
    </location>
</feature>
<dbReference type="InterPro" id="IPR012295">
    <property type="entry name" value="TBP_dom_sf"/>
</dbReference>
<dbReference type="InterPro" id="IPR000814">
    <property type="entry name" value="TBP"/>
</dbReference>
<name>A0AAW0MGA3_9GOBI</name>
<evidence type="ECO:0000256" key="4">
    <source>
        <dbReference type="ARBA" id="ARBA00023125"/>
    </source>
</evidence>
<dbReference type="GO" id="GO:0006352">
    <property type="term" value="P:DNA-templated transcription initiation"/>
    <property type="evidence" value="ECO:0007669"/>
    <property type="project" value="InterPro"/>
</dbReference>
<dbReference type="GO" id="GO:0005634">
    <property type="term" value="C:nucleus"/>
    <property type="evidence" value="ECO:0007669"/>
    <property type="project" value="UniProtKB-SubCell"/>
</dbReference>
<comment type="subcellular location">
    <subcellularLocation>
        <location evidence="1">Nucleus</location>
    </subcellularLocation>
</comment>
<gene>
    <name evidence="8" type="ORF">WMY93_033829</name>
</gene>
<evidence type="ECO:0000313" key="9">
    <source>
        <dbReference type="Proteomes" id="UP001460270"/>
    </source>
</evidence>
<sequence length="263" mass="29803">MLVPPHVAPEDALEWFFDRYIADEPPTEEEERKRKREENEEEEENVSQPGVRGPLEEHKLLYWKDFKLKNSEESGSTSASAAVFEPVISVVCSASLNCALDLRKIVLNGRNVVARKRFVQMRIRSPRATASVSANGRLLCAGTPSVDDAHKAARRFARIIQKLGFPVSFSHFRIINFVLTYHTFPLRLALLYVALRCNCSYEPELFNGLIFHSGQISACVFYTGTVFLTGKVTHVSVNLRTFIRTKEGLKLDKNSNKSKRVKT</sequence>
<evidence type="ECO:0000256" key="7">
    <source>
        <dbReference type="SAM" id="MobiDB-lite"/>
    </source>
</evidence>
<evidence type="ECO:0000313" key="8">
    <source>
        <dbReference type="EMBL" id="KAK7879460.1"/>
    </source>
</evidence>
<dbReference type="GO" id="GO:0003677">
    <property type="term" value="F:DNA binding"/>
    <property type="evidence" value="ECO:0007669"/>
    <property type="project" value="UniProtKB-KW"/>
</dbReference>
<organism evidence="8 9">
    <name type="scientific">Mugilogobius chulae</name>
    <name type="common">yellowstripe goby</name>
    <dbReference type="NCBI Taxonomy" id="88201"/>
    <lineage>
        <taxon>Eukaryota</taxon>
        <taxon>Metazoa</taxon>
        <taxon>Chordata</taxon>
        <taxon>Craniata</taxon>
        <taxon>Vertebrata</taxon>
        <taxon>Euteleostomi</taxon>
        <taxon>Actinopterygii</taxon>
        <taxon>Neopterygii</taxon>
        <taxon>Teleostei</taxon>
        <taxon>Neoteleostei</taxon>
        <taxon>Acanthomorphata</taxon>
        <taxon>Gobiaria</taxon>
        <taxon>Gobiiformes</taxon>
        <taxon>Gobioidei</taxon>
        <taxon>Gobiidae</taxon>
        <taxon>Gobionellinae</taxon>
        <taxon>Mugilogobius</taxon>
    </lineage>
</organism>
<evidence type="ECO:0000256" key="5">
    <source>
        <dbReference type="ARBA" id="ARBA00023163"/>
    </source>
</evidence>
<protein>
    <submittedName>
        <fullName evidence="8">Uncharacterized protein</fullName>
    </submittedName>
</protein>
<comment type="similarity">
    <text evidence="2">Belongs to the TBP family.</text>
</comment>
<evidence type="ECO:0000256" key="1">
    <source>
        <dbReference type="ARBA" id="ARBA00004123"/>
    </source>
</evidence>
<dbReference type="Proteomes" id="UP001460270">
    <property type="component" value="Unassembled WGS sequence"/>
</dbReference>
<dbReference type="PANTHER" id="PTHR10126">
    <property type="entry name" value="TATA-BOX BINDING PROTEIN"/>
    <property type="match status" value="1"/>
</dbReference>
<keyword evidence="3" id="KW-0805">Transcription regulation</keyword>
<comment type="caution">
    <text evidence="8">The sequence shown here is derived from an EMBL/GenBank/DDBJ whole genome shotgun (WGS) entry which is preliminary data.</text>
</comment>